<keyword evidence="4 6" id="KW-1133">Transmembrane helix</keyword>
<organism evidence="7 8">
    <name type="scientific">Aquibacillus halophilus</name>
    <dbReference type="NCBI Taxonomy" id="930132"/>
    <lineage>
        <taxon>Bacteria</taxon>
        <taxon>Bacillati</taxon>
        <taxon>Bacillota</taxon>
        <taxon>Bacilli</taxon>
        <taxon>Bacillales</taxon>
        <taxon>Bacillaceae</taxon>
        <taxon>Aquibacillus</taxon>
    </lineage>
</organism>
<dbReference type="Pfam" id="PF07690">
    <property type="entry name" value="MFS_1"/>
    <property type="match status" value="1"/>
</dbReference>
<keyword evidence="5 6" id="KW-0472">Membrane</keyword>
<reference evidence="7" key="1">
    <citation type="submission" date="2019-11" db="EMBL/GenBank/DDBJ databases">
        <authorList>
            <person name="Li J."/>
        </authorList>
    </citation>
    <scope>NUCLEOTIDE SEQUENCE</scope>
    <source>
        <strain evidence="7">B6B</strain>
    </source>
</reference>
<dbReference type="OrthoDB" id="2287060at2"/>
<feature type="transmembrane region" description="Helical" evidence="6">
    <location>
        <begin position="262"/>
        <end position="281"/>
    </location>
</feature>
<evidence type="ECO:0000256" key="5">
    <source>
        <dbReference type="ARBA" id="ARBA00023136"/>
    </source>
</evidence>
<dbReference type="AlphaFoldDB" id="A0A6A8DH93"/>
<feature type="transmembrane region" description="Helical" evidence="6">
    <location>
        <begin position="377"/>
        <end position="396"/>
    </location>
</feature>
<evidence type="ECO:0000256" key="4">
    <source>
        <dbReference type="ARBA" id="ARBA00022989"/>
    </source>
</evidence>
<dbReference type="GO" id="GO:0022857">
    <property type="term" value="F:transmembrane transporter activity"/>
    <property type="evidence" value="ECO:0007669"/>
    <property type="project" value="InterPro"/>
</dbReference>
<evidence type="ECO:0000256" key="1">
    <source>
        <dbReference type="ARBA" id="ARBA00004651"/>
    </source>
</evidence>
<evidence type="ECO:0000256" key="3">
    <source>
        <dbReference type="ARBA" id="ARBA00022692"/>
    </source>
</evidence>
<keyword evidence="2" id="KW-1003">Cell membrane</keyword>
<sequence>MINVFKNKNFTFLFLGRLVSNAGDSLYAVAAMWLVYELGGSAFYTGLAGFLTLLPQSLQFLVGPLVDRWSLKWTLVISQVIEFLLIIIIPICHFLNLLNVTLILIVMPLATLVNQVAYPAQSAALPKLLSKDELVKGNSAFSFAYQGVDLTFNALAGILVAAVGAISLYIIDSITFIIAAILFLSINIPEPKREKEKAETKKFKQIMKKYVDEIKEGVSFIRGSLLEKIILGSVVANFAIGMTIAVLPVLGDFLGGSHIYGYYLAALSGGSLLGALIASWAEKFPLGMFSIVSFGIGSTLWALSSIVPWTTASIVLFGMAWIPIGMTNVMFAALLQSTIPSHLMGRVFSVLMSINTVAMPIGSLIGGTLTEFLGSQIVFGCTAIGIAVVPLYWYFFNNDLRDLPVIKNIDAEYMGLGRTEQLIVETGSSSELQDNI</sequence>
<evidence type="ECO:0000313" key="8">
    <source>
        <dbReference type="Proteomes" id="UP000799092"/>
    </source>
</evidence>
<dbReference type="PANTHER" id="PTHR23513">
    <property type="entry name" value="INTEGRAL MEMBRANE EFFLUX PROTEIN-RELATED"/>
    <property type="match status" value="1"/>
</dbReference>
<evidence type="ECO:0000256" key="2">
    <source>
        <dbReference type="ARBA" id="ARBA00022475"/>
    </source>
</evidence>
<dbReference type="GO" id="GO:0005886">
    <property type="term" value="C:plasma membrane"/>
    <property type="evidence" value="ECO:0007669"/>
    <property type="project" value="UniProtKB-SubCell"/>
</dbReference>
<name>A0A6A8DH93_9BACI</name>
<dbReference type="Gene3D" id="1.20.1250.20">
    <property type="entry name" value="MFS general substrate transporter like domains"/>
    <property type="match status" value="1"/>
</dbReference>
<dbReference type="PANTHER" id="PTHR23513:SF6">
    <property type="entry name" value="MAJOR FACILITATOR SUPERFAMILY ASSOCIATED DOMAIN-CONTAINING PROTEIN"/>
    <property type="match status" value="1"/>
</dbReference>
<dbReference type="SUPFAM" id="SSF103473">
    <property type="entry name" value="MFS general substrate transporter"/>
    <property type="match status" value="1"/>
</dbReference>
<accession>A0A6A8DH93</accession>
<feature type="transmembrane region" description="Helical" evidence="6">
    <location>
        <begin position="42"/>
        <end position="62"/>
    </location>
</feature>
<dbReference type="InterPro" id="IPR011701">
    <property type="entry name" value="MFS"/>
</dbReference>
<gene>
    <name evidence="7" type="ORF">GH741_20645</name>
</gene>
<keyword evidence="3 6" id="KW-0812">Transmembrane</keyword>
<feature type="transmembrane region" description="Helical" evidence="6">
    <location>
        <begin position="313"/>
        <end position="335"/>
    </location>
</feature>
<dbReference type="Proteomes" id="UP000799092">
    <property type="component" value="Unassembled WGS sequence"/>
</dbReference>
<feature type="transmembrane region" description="Helical" evidence="6">
    <location>
        <begin position="347"/>
        <end position="365"/>
    </location>
</feature>
<comment type="caution">
    <text evidence="7">The sequence shown here is derived from an EMBL/GenBank/DDBJ whole genome shotgun (WGS) entry which is preliminary data.</text>
</comment>
<feature type="transmembrane region" description="Helical" evidence="6">
    <location>
        <begin position="229"/>
        <end position="250"/>
    </location>
</feature>
<comment type="subcellular location">
    <subcellularLocation>
        <location evidence="1">Cell membrane</location>
        <topology evidence="1">Multi-pass membrane protein</topology>
    </subcellularLocation>
</comment>
<feature type="transmembrane region" description="Helical" evidence="6">
    <location>
        <begin position="154"/>
        <end position="184"/>
    </location>
</feature>
<dbReference type="EMBL" id="WJNG01000024">
    <property type="protein sequence ID" value="MRH45054.1"/>
    <property type="molecule type" value="Genomic_DNA"/>
</dbReference>
<evidence type="ECO:0000313" key="7">
    <source>
        <dbReference type="EMBL" id="MRH45054.1"/>
    </source>
</evidence>
<evidence type="ECO:0000256" key="6">
    <source>
        <dbReference type="SAM" id="Phobius"/>
    </source>
</evidence>
<dbReference type="CDD" id="cd06173">
    <property type="entry name" value="MFS_MefA_like"/>
    <property type="match status" value="1"/>
</dbReference>
<feature type="transmembrane region" description="Helical" evidence="6">
    <location>
        <begin position="12"/>
        <end position="36"/>
    </location>
</feature>
<dbReference type="InterPro" id="IPR036259">
    <property type="entry name" value="MFS_trans_sf"/>
</dbReference>
<keyword evidence="8" id="KW-1185">Reference proteome</keyword>
<proteinExistence type="predicted"/>
<protein>
    <submittedName>
        <fullName evidence="7">MFS transporter</fullName>
    </submittedName>
</protein>
<feature type="transmembrane region" description="Helical" evidence="6">
    <location>
        <begin position="288"/>
        <end position="307"/>
    </location>
</feature>
<feature type="transmembrane region" description="Helical" evidence="6">
    <location>
        <begin position="83"/>
        <end position="110"/>
    </location>
</feature>